<keyword evidence="3" id="KW-1185">Reference proteome</keyword>
<reference evidence="1" key="1">
    <citation type="submission" date="2023-06" db="EMBL/GenBank/DDBJ databases">
        <authorList>
            <person name="Kurt Z."/>
        </authorList>
    </citation>
    <scope>NUCLEOTIDE SEQUENCE</scope>
</reference>
<name>A0AA86PGY5_9EUKA</name>
<evidence type="ECO:0000313" key="3">
    <source>
        <dbReference type="Proteomes" id="UP001642409"/>
    </source>
</evidence>
<evidence type="ECO:0000313" key="1">
    <source>
        <dbReference type="EMBL" id="CAI9938761.1"/>
    </source>
</evidence>
<accession>A0AA86PGY5</accession>
<dbReference type="Proteomes" id="UP001642409">
    <property type="component" value="Unassembled WGS sequence"/>
</dbReference>
<sequence>MVFYTTFEKVYYMSFSTLERPQKQSHVIYSFIKITMRINRCKYVNIPDLQNQVNLNLKWEKQNKINEVPLWLLENQNIIKGVNLLFFKLYSKIQYTTFEIYTTGTSVLLAREQPNYLFAYKGVTDFNSLISKNVSKMYLWKMSNSNDLKLKTGLQRMVFVTCVQGSFA</sequence>
<gene>
    <name evidence="2" type="ORF">HINF_LOCUS24276</name>
    <name evidence="1" type="ORF">HINF_LOCUS26406</name>
</gene>
<dbReference type="EMBL" id="CAXDID020000070">
    <property type="protein sequence ID" value="CAL6014441.1"/>
    <property type="molecule type" value="Genomic_DNA"/>
</dbReference>
<proteinExistence type="predicted"/>
<dbReference type="EMBL" id="CATOUU010000656">
    <property type="protein sequence ID" value="CAI9938761.1"/>
    <property type="molecule type" value="Genomic_DNA"/>
</dbReference>
<evidence type="ECO:0000313" key="2">
    <source>
        <dbReference type="EMBL" id="CAL6014441.1"/>
    </source>
</evidence>
<organism evidence="1">
    <name type="scientific">Hexamita inflata</name>
    <dbReference type="NCBI Taxonomy" id="28002"/>
    <lineage>
        <taxon>Eukaryota</taxon>
        <taxon>Metamonada</taxon>
        <taxon>Diplomonadida</taxon>
        <taxon>Hexamitidae</taxon>
        <taxon>Hexamitinae</taxon>
        <taxon>Hexamita</taxon>
    </lineage>
</organism>
<reference evidence="2 3" key="2">
    <citation type="submission" date="2024-07" db="EMBL/GenBank/DDBJ databases">
        <authorList>
            <person name="Akdeniz Z."/>
        </authorList>
    </citation>
    <scope>NUCLEOTIDE SEQUENCE [LARGE SCALE GENOMIC DNA]</scope>
</reference>
<dbReference type="AlphaFoldDB" id="A0AA86PGY5"/>
<protein>
    <submittedName>
        <fullName evidence="2">Hypothetical_protein</fullName>
    </submittedName>
</protein>
<comment type="caution">
    <text evidence="1">The sequence shown here is derived from an EMBL/GenBank/DDBJ whole genome shotgun (WGS) entry which is preliminary data.</text>
</comment>